<evidence type="ECO:0000313" key="8">
    <source>
        <dbReference type="EMBL" id="TMQ54843.1"/>
    </source>
</evidence>
<reference evidence="8 9" key="1">
    <citation type="journal article" date="2019" name="Nat. Microbiol.">
        <title>Mediterranean grassland soil C-N compound turnover is dependent on rainfall and depth, and is mediated by genomically divergent microorganisms.</title>
        <authorList>
            <person name="Diamond S."/>
            <person name="Andeer P.F."/>
            <person name="Li Z."/>
            <person name="Crits-Christoph A."/>
            <person name="Burstein D."/>
            <person name="Anantharaman K."/>
            <person name="Lane K.R."/>
            <person name="Thomas B.C."/>
            <person name="Pan C."/>
            <person name="Northen T.R."/>
            <person name="Banfield J.F."/>
        </authorList>
    </citation>
    <scope>NUCLEOTIDE SEQUENCE [LARGE SCALE GENOMIC DNA]</scope>
    <source>
        <strain evidence="8">WS_5</strain>
    </source>
</reference>
<evidence type="ECO:0000256" key="4">
    <source>
        <dbReference type="ARBA" id="ARBA00023235"/>
    </source>
</evidence>
<dbReference type="InterPro" id="IPR005801">
    <property type="entry name" value="ADC_synthase"/>
</dbReference>
<comment type="similarity">
    <text evidence="2">Belongs to the isochorismate synthase family.</text>
</comment>
<keyword evidence="4 8" id="KW-0413">Isomerase</keyword>
<feature type="region of interest" description="Disordered" evidence="6">
    <location>
        <begin position="126"/>
        <end position="148"/>
    </location>
</feature>
<gene>
    <name evidence="8" type="ORF">E6K75_10045</name>
</gene>
<dbReference type="Pfam" id="PF00425">
    <property type="entry name" value="Chorismate_bind"/>
    <property type="match status" value="1"/>
</dbReference>
<organism evidence="8 9">
    <name type="scientific">Eiseniibacteriota bacterium</name>
    <dbReference type="NCBI Taxonomy" id="2212470"/>
    <lineage>
        <taxon>Bacteria</taxon>
        <taxon>Candidatus Eiseniibacteriota</taxon>
    </lineage>
</organism>
<dbReference type="SUPFAM" id="SSF56322">
    <property type="entry name" value="ADC synthase"/>
    <property type="match status" value="1"/>
</dbReference>
<proteinExistence type="inferred from homology"/>
<dbReference type="PANTHER" id="PTHR42839">
    <property type="entry name" value="ISOCHORISMATE SYNTHASE ENTC"/>
    <property type="match status" value="1"/>
</dbReference>
<evidence type="ECO:0000259" key="7">
    <source>
        <dbReference type="Pfam" id="PF00425"/>
    </source>
</evidence>
<feature type="domain" description="Chorismate-utilising enzyme C-terminal" evidence="7">
    <location>
        <begin position="152"/>
        <end position="405"/>
    </location>
</feature>
<evidence type="ECO:0000313" key="9">
    <source>
        <dbReference type="Proteomes" id="UP000320913"/>
    </source>
</evidence>
<evidence type="ECO:0000256" key="1">
    <source>
        <dbReference type="ARBA" id="ARBA00000799"/>
    </source>
</evidence>
<dbReference type="InterPro" id="IPR004561">
    <property type="entry name" value="IsoChor_synthase"/>
</dbReference>
<sequence>MPVPQKSPWECLTRAAARAYGQALFLWEAPRGEAFGGIGAACRIEARGPGRFEEIRRRVSELLADAEHRGSVPAPFPGPVAIGGFAFGERDAEGPYSGFGDALFYVPAQMFWNAASGETMETRWTAEGPAAKSAPPERNPEDGALPGGEMARARWNEAVRSSLDRIREGGFSKVVLARAEAIPLRQDASALTIMESLRSAYPDCYRFLIDDGEGNAFLGASPERLVRLAHGEVLSEAVAGTLRCDPGDDALALAQELAGSEKNRSEHRIVLDHLLQTLGPVCEALDAPRGPEVMRLPHLLHLRTKVAGRAHAGANVLDLVSRLHPTPAVAGWPRAEALAWIARAEPEDRGWYAGPVGWVDAKGSGDFAVGIRSITMRGRTARLFAGAGIVEGSDPDLEWSEIDLKMKGIQDAIARD</sequence>
<dbReference type="GO" id="GO:0008909">
    <property type="term" value="F:isochorismate synthase activity"/>
    <property type="evidence" value="ECO:0007669"/>
    <property type="project" value="UniProtKB-EC"/>
</dbReference>
<dbReference type="Proteomes" id="UP000320913">
    <property type="component" value="Unassembled WGS sequence"/>
</dbReference>
<dbReference type="AlphaFoldDB" id="A0A538STV5"/>
<dbReference type="PRINTS" id="PR00095">
    <property type="entry name" value="ANTSNTHASEI"/>
</dbReference>
<dbReference type="InterPro" id="IPR015890">
    <property type="entry name" value="Chorismate_C"/>
</dbReference>
<name>A0A538STV5_UNCEI</name>
<evidence type="ECO:0000256" key="3">
    <source>
        <dbReference type="ARBA" id="ARBA00012824"/>
    </source>
</evidence>
<accession>A0A538STV5</accession>
<dbReference type="EC" id="5.4.4.2" evidence="3"/>
<evidence type="ECO:0000256" key="5">
    <source>
        <dbReference type="ARBA" id="ARBA00041564"/>
    </source>
</evidence>
<dbReference type="Gene3D" id="3.60.120.10">
    <property type="entry name" value="Anthranilate synthase"/>
    <property type="match status" value="1"/>
</dbReference>
<comment type="caution">
    <text evidence="8">The sequence shown here is derived from an EMBL/GenBank/DDBJ whole genome shotgun (WGS) entry which is preliminary data.</text>
</comment>
<protein>
    <recommendedName>
        <fullName evidence="3">isochorismate synthase</fullName>
        <ecNumber evidence="3">5.4.4.2</ecNumber>
    </recommendedName>
    <alternativeName>
        <fullName evidence="5">Isochorismate mutase</fullName>
    </alternativeName>
</protein>
<dbReference type="InterPro" id="IPR019999">
    <property type="entry name" value="Anth_synth_I-like"/>
</dbReference>
<dbReference type="PANTHER" id="PTHR42839:SF2">
    <property type="entry name" value="ISOCHORISMATE SYNTHASE ENTC"/>
    <property type="match status" value="1"/>
</dbReference>
<evidence type="ECO:0000256" key="6">
    <source>
        <dbReference type="SAM" id="MobiDB-lite"/>
    </source>
</evidence>
<dbReference type="EMBL" id="VBOV01000287">
    <property type="protein sequence ID" value="TMQ54843.1"/>
    <property type="molecule type" value="Genomic_DNA"/>
</dbReference>
<dbReference type="NCBIfam" id="TIGR00543">
    <property type="entry name" value="isochor_syn"/>
    <property type="match status" value="1"/>
</dbReference>
<evidence type="ECO:0000256" key="2">
    <source>
        <dbReference type="ARBA" id="ARBA00005297"/>
    </source>
</evidence>
<comment type="catalytic activity">
    <reaction evidence="1">
        <text>chorismate = isochorismate</text>
        <dbReference type="Rhea" id="RHEA:18985"/>
        <dbReference type="ChEBI" id="CHEBI:29748"/>
        <dbReference type="ChEBI" id="CHEBI:29780"/>
        <dbReference type="EC" id="5.4.4.2"/>
    </reaction>
</comment>